<feature type="compositionally biased region" description="Polar residues" evidence="1">
    <location>
        <begin position="675"/>
        <end position="689"/>
    </location>
</feature>
<feature type="compositionally biased region" description="Polar residues" evidence="1">
    <location>
        <begin position="1621"/>
        <end position="1631"/>
    </location>
</feature>
<feature type="compositionally biased region" description="Acidic residues" evidence="1">
    <location>
        <begin position="295"/>
        <end position="326"/>
    </location>
</feature>
<feature type="region of interest" description="Disordered" evidence="1">
    <location>
        <begin position="1708"/>
        <end position="2083"/>
    </location>
</feature>
<feature type="compositionally biased region" description="Low complexity" evidence="1">
    <location>
        <begin position="327"/>
        <end position="349"/>
    </location>
</feature>
<accession>A0A5C3EYG1</accession>
<feature type="region of interest" description="Disordered" evidence="1">
    <location>
        <begin position="1540"/>
        <end position="1648"/>
    </location>
</feature>
<feature type="compositionally biased region" description="Low complexity" evidence="1">
    <location>
        <begin position="137"/>
        <end position="181"/>
    </location>
</feature>
<feature type="compositionally biased region" description="Low complexity" evidence="1">
    <location>
        <begin position="1443"/>
        <end position="1457"/>
    </location>
</feature>
<feature type="compositionally biased region" description="Low complexity" evidence="1">
    <location>
        <begin position="536"/>
        <end position="551"/>
    </location>
</feature>
<feature type="region of interest" description="Disordered" evidence="1">
    <location>
        <begin position="1433"/>
        <end position="1525"/>
    </location>
</feature>
<feature type="compositionally biased region" description="Polar residues" evidence="1">
    <location>
        <begin position="1238"/>
        <end position="1248"/>
    </location>
</feature>
<feature type="compositionally biased region" description="Polar residues" evidence="1">
    <location>
        <begin position="1904"/>
        <end position="1917"/>
    </location>
</feature>
<feature type="compositionally biased region" description="Acidic residues" evidence="1">
    <location>
        <begin position="485"/>
        <end position="500"/>
    </location>
</feature>
<feature type="compositionally biased region" description="Basic and acidic residues" evidence="1">
    <location>
        <begin position="1258"/>
        <end position="1270"/>
    </location>
</feature>
<gene>
    <name evidence="2" type="ORF">PSFLO_02740</name>
</gene>
<feature type="region of interest" description="Disordered" evidence="1">
    <location>
        <begin position="50"/>
        <end position="408"/>
    </location>
</feature>
<dbReference type="Proteomes" id="UP000323386">
    <property type="component" value="Unassembled WGS sequence"/>
</dbReference>
<feature type="compositionally biased region" description="Polar residues" evidence="1">
    <location>
        <begin position="1184"/>
        <end position="1194"/>
    </location>
</feature>
<feature type="compositionally biased region" description="Basic and acidic residues" evidence="1">
    <location>
        <begin position="759"/>
        <end position="770"/>
    </location>
</feature>
<feature type="compositionally biased region" description="Low complexity" evidence="1">
    <location>
        <begin position="242"/>
        <end position="253"/>
    </location>
</feature>
<feature type="compositionally biased region" description="Low complexity" evidence="1">
    <location>
        <begin position="1054"/>
        <end position="1072"/>
    </location>
</feature>
<feature type="compositionally biased region" description="Polar residues" evidence="1">
    <location>
        <begin position="1486"/>
        <end position="1495"/>
    </location>
</feature>
<proteinExistence type="predicted"/>
<feature type="region of interest" description="Disordered" evidence="1">
    <location>
        <begin position="434"/>
        <end position="594"/>
    </location>
</feature>
<feature type="region of interest" description="Disordered" evidence="1">
    <location>
        <begin position="816"/>
        <end position="1350"/>
    </location>
</feature>
<feature type="compositionally biased region" description="Basic and acidic residues" evidence="1">
    <location>
        <begin position="455"/>
        <end position="469"/>
    </location>
</feature>
<feature type="region of interest" description="Disordered" evidence="1">
    <location>
        <begin position="1"/>
        <end position="30"/>
    </location>
</feature>
<keyword evidence="3" id="KW-1185">Reference proteome</keyword>
<evidence type="ECO:0000256" key="1">
    <source>
        <dbReference type="SAM" id="MobiDB-lite"/>
    </source>
</evidence>
<organism evidence="2 3">
    <name type="scientific">Pseudozyma flocculosa</name>
    <dbReference type="NCBI Taxonomy" id="84751"/>
    <lineage>
        <taxon>Eukaryota</taxon>
        <taxon>Fungi</taxon>
        <taxon>Dikarya</taxon>
        <taxon>Basidiomycota</taxon>
        <taxon>Ustilaginomycotina</taxon>
        <taxon>Ustilaginomycetes</taxon>
        <taxon>Ustilaginales</taxon>
        <taxon>Ustilaginaceae</taxon>
        <taxon>Pseudozyma</taxon>
    </lineage>
</organism>
<feature type="compositionally biased region" description="Polar residues" evidence="1">
    <location>
        <begin position="1560"/>
        <end position="1571"/>
    </location>
</feature>
<feature type="compositionally biased region" description="Basic and acidic residues" evidence="1">
    <location>
        <begin position="1073"/>
        <end position="1082"/>
    </location>
</feature>
<sequence>MSSVRSRKTPGNRAATDPSQGTTAARPSAIPVASASMTRLASACDIPAIASSSSTSNKDDSQDRPSAAPSAKRQPSSRALQREFLDTPATDTAHAPSSSRPLSRPSSREVLPRSSSLIATRKRSASGNERRLPPCILGLPSSATSAGLGAAASSKRPASSSSGRQSASRSAAPSAWTASRSMHTRVEPPATSAPVPHAPSTSNRSQRGPVDPLRPRPSGNLLDAPGPSSAAQSHPAGRKRSPSSSKASPAAGATPMQIAPRSGRPHRASVGGDASHDSAAAFVPRSFTRSRMSIGDDDDDDDDDDIAVDLDLDDDDDDEGDTDGESTDAAWMSSKSMVSSVSTYPSSTPGDGELAWDGLKGSRRKPSTSSSSALSFRDRLDRPPARQSTLTDSRHVHGDLSIQSQETDWDEELGITEVRQGAGSLLRPTVFASSLSQAGPSSAAEQVAAAPHVAARTEGKRSDPQDLHHSPQIRGLRVTQSVSESWDDDFLFQNDDDAGLDAEPAHQAAHAGKGRAGASGRSSDRSRGSNTARKQSAAARGASAVRSGSADAESEEDENWDVAFSWEDVPERRASMRRSTSPQGAGRSAFPTALRSTPLTAAAVSVHAATGLPPTRSAFRGSHGKVGPSDVQGHGAHARAESTSSRGSVVTDLSAALAAQSDASSWGNRSSSESGQTDLTADLLSSPSDKLQVPLAASPTSARVVRPRQVSQGTIVHTSIEDSGDETETEADSSVAHASPKGGKSKRRSLLASFTRGRAVRDLSPARRPESSSSGYGHAHGEAVKTLVGMTANLEIAGPGLSPKGRFYKLDAFGSSRTSVVDASDDARLTSSHRSGHASLEPWMNQGDHSGSGGTTANPSLTSLNSQSSQRSRRSFGASVPSKLERGYRALKNAKIGRRTSQKPTTPSYGAARSPPSSPLARSRTMSNDPGDLSLDSKTSQPSAEPVPTAAGTASSARYSSAHHRPPAGKLSADFGFEQSPHSSDAAVTAARCTTATRPSHGAGQRADASRRSTPSGSRGEAFTFHDAGVQLRSVGDSNSPAGSPARARRDHSSSATLRASASAEAEVVRSISSRDRSRFDVGARPSASTDVGVDRHALAPAVQGGKELDPHGGIARSSEWSSASDALVGRAGADPRYNSSPPPNSRSVSASTETSACSSDALSRTHRKDASWSGTEMYDSETTHGTSVGSDSPSGARASDRMLASKPSTPSEHGASKSPGVRSRAATPSDSVRPGSRHSTTSASTPVRSIARAGRKSHNEAGCKRAVVHEEDEEEEDHERTAAATALGRAKTQAEADADDAVSSAAGGAAPSTTPSMPLPSTSAQAGKEEPAKRPTMGRRNSLSDLRIPSRISRAQTGIRANITLVRDFAKGVEELKALQAQHDRLRRALSSADPVSRHRIDEIEQQFQNWWDCADVLVGLGQGRSDADASADVRTISHSPAGNGAIAAHSSAAQIARERRITLDGPASRRTSLASQAPRLDPIPTSQQSSLSRPPSGAGGRKERQAEGLKSRTSSTSSRNVNPQREIDIIAAMLNAASIAPDSPPPPPPPPPPPTIWERSSSTPDTKTMSAIADGEAGHSSQDGDAGLGLGAVDRAPPSPRERPGNMASTPDGGLLQDPTASRPSTASLSFADASPPPRKAGASTAASAYPYNTAPAAAGSRGSLFGAVSTDSIAIVDGNKSAKRRLRSASRAGLQGLKELLKAFRSNAHDDDAQDRASAAEREEAPPAKGFASFRKSFDASAAAPAVDKDPAPVETDGDRRAAGGAASKRSSFGWMEPRADKASISPPPSARTPVGSPERRRSHLFRRKKDGEAPSADAGVPPSSPPLPSDSPRSQRHHPGGPASPVLPSLPSVELADSRSSQTSASRPTTASGASDGHRKSSHLSVRPDATGPPPLPPTRVSSGQGRRVSQLSRAAIEACGEDATRAASPTWSTAADAGRDEAELPSPRPSTGDLSLAHAQRSRIGKGRPSQPATSLLPRSPSASPLGSSTRTSAAAAAAAAAAGAHRRSGLPTSPSEGGFRATPPLNRTLQGMRRSDAAMLDTSDSDVSQSLDSPASPGGGGGGGGGEDGARAGAGVSTVSSFQKMALKPEAIPGLLVYLHATKQHCQEALEGLQVAAERLSSPRAAADDD</sequence>
<dbReference type="OrthoDB" id="2554322at2759"/>
<feature type="compositionally biased region" description="Basic and acidic residues" evidence="1">
    <location>
        <begin position="1708"/>
        <end position="1729"/>
    </location>
</feature>
<feature type="compositionally biased region" description="Low complexity" evidence="1">
    <location>
        <begin position="438"/>
        <end position="454"/>
    </location>
</feature>
<feature type="compositionally biased region" description="Low complexity" evidence="1">
    <location>
        <begin position="1844"/>
        <end position="1859"/>
    </location>
</feature>
<feature type="compositionally biased region" description="Low complexity" evidence="1">
    <location>
        <begin position="1302"/>
        <end position="1325"/>
    </location>
</feature>
<dbReference type="EMBL" id="OOIP01000006">
    <property type="protein sequence ID" value="SPO37268.1"/>
    <property type="molecule type" value="Genomic_DNA"/>
</dbReference>
<reference evidence="2 3" key="1">
    <citation type="submission" date="2018-03" db="EMBL/GenBank/DDBJ databases">
        <authorList>
            <person name="Guldener U."/>
        </authorList>
    </citation>
    <scope>NUCLEOTIDE SEQUENCE [LARGE SCALE GENOMIC DNA]</scope>
    <source>
        <strain evidence="2 3">DAOM196992</strain>
    </source>
</reference>
<feature type="compositionally biased region" description="Polar residues" evidence="1">
    <location>
        <begin position="855"/>
        <end position="865"/>
    </location>
</feature>
<feature type="compositionally biased region" description="Gly residues" evidence="1">
    <location>
        <begin position="2063"/>
        <end position="2073"/>
    </location>
</feature>
<feature type="compositionally biased region" description="Low complexity" evidence="1">
    <location>
        <begin position="508"/>
        <end position="521"/>
    </location>
</feature>
<name>A0A5C3EYG1_9BASI</name>
<evidence type="ECO:0000313" key="3">
    <source>
        <dbReference type="Proteomes" id="UP000323386"/>
    </source>
</evidence>
<feature type="compositionally biased region" description="Polar residues" evidence="1">
    <location>
        <begin position="1862"/>
        <end position="1877"/>
    </location>
</feature>
<feature type="compositionally biased region" description="Basic and acidic residues" evidence="1">
    <location>
        <begin position="1502"/>
        <end position="1512"/>
    </location>
</feature>
<feature type="compositionally biased region" description="Low complexity" evidence="1">
    <location>
        <begin position="986"/>
        <end position="998"/>
    </location>
</feature>
<evidence type="ECO:0000313" key="2">
    <source>
        <dbReference type="EMBL" id="SPO37268.1"/>
    </source>
</evidence>
<feature type="region of interest" description="Disordered" evidence="1">
    <location>
        <begin position="612"/>
        <end position="780"/>
    </location>
</feature>
<protein>
    <submittedName>
        <fullName evidence="2">Uncharacterized protein</fullName>
    </submittedName>
</protein>
<feature type="compositionally biased region" description="Basic residues" evidence="1">
    <location>
        <begin position="1"/>
        <end position="10"/>
    </location>
</feature>
<feature type="compositionally biased region" description="Pro residues" evidence="1">
    <location>
        <begin position="1544"/>
        <end position="1557"/>
    </location>
</feature>
<feature type="compositionally biased region" description="Low complexity" evidence="1">
    <location>
        <begin position="911"/>
        <end position="924"/>
    </location>
</feature>
<feature type="compositionally biased region" description="Acidic residues" evidence="1">
    <location>
        <begin position="722"/>
        <end position="731"/>
    </location>
</feature>
<feature type="compositionally biased region" description="Low complexity" evidence="1">
    <location>
        <begin position="652"/>
        <end position="674"/>
    </location>
</feature>
<feature type="compositionally biased region" description="Polar residues" evidence="1">
    <location>
        <begin position="1153"/>
        <end position="1163"/>
    </location>
</feature>
<feature type="compositionally biased region" description="Low complexity" evidence="1">
    <location>
        <begin position="1977"/>
        <end position="2009"/>
    </location>
</feature>
<feature type="compositionally biased region" description="Low complexity" evidence="1">
    <location>
        <begin position="96"/>
        <end position="105"/>
    </location>
</feature>
<feature type="compositionally biased region" description="Basic and acidic residues" evidence="1">
    <location>
        <begin position="1750"/>
        <end position="1765"/>
    </location>
</feature>
<feature type="compositionally biased region" description="Low complexity" evidence="1">
    <location>
        <begin position="1766"/>
        <end position="1775"/>
    </location>
</feature>
<feature type="compositionally biased region" description="Low complexity" evidence="1">
    <location>
        <begin position="1136"/>
        <end position="1152"/>
    </location>
</feature>